<keyword evidence="1" id="KW-0732">Signal</keyword>
<accession>A0ABV8CGD5</accession>
<sequence>MKKNRLYSRLLYFIYFLPTILCSHVNSAPVFTFTPTTPTTIQVPANGTAIVQYLVTNLSSRAHTLMMVPANGIAQMTSPQYCTNPFVLGARQSCLLTLQVSGSQISSQAVGGPQVCEQGPNGNPSPFLCYQPSPANILNITVNQALQSTLYAGAQNGNVYYSADNGLSWAALTPPAGGSAINSVVATGTVLYAGAANGGVYSSLNNGASWSLIAAPAPGFAVNGLYVSDKLYIASASGMVFICAVDGSGCVSTAPPAPGVAVYGVFATLNALYIASADGNVYFSQNNGVGWTAINGQPDTSPVKTVYVAANTLYVGTATEYVYTSTALTGGGSWTTYGQSAYSLFVNPDSSTVIAGTQGGFVFSLSTGDTLGFITYTLVNSVYSFGGS</sequence>
<gene>
    <name evidence="2" type="ORF">ACFORL_09570</name>
</gene>
<proteinExistence type="predicted"/>
<dbReference type="SUPFAM" id="SSF50939">
    <property type="entry name" value="Sialidases"/>
    <property type="match status" value="1"/>
</dbReference>
<dbReference type="InterPro" id="IPR015943">
    <property type="entry name" value="WD40/YVTN_repeat-like_dom_sf"/>
</dbReference>
<evidence type="ECO:0000313" key="2">
    <source>
        <dbReference type="EMBL" id="MFC3909318.1"/>
    </source>
</evidence>
<dbReference type="RefSeq" id="WP_382343424.1">
    <property type="nucleotide sequence ID" value="NZ_JBHSAB010000023.1"/>
</dbReference>
<dbReference type="Gene3D" id="2.130.10.10">
    <property type="entry name" value="YVTN repeat-like/Quinoprotein amine dehydrogenase"/>
    <property type="match status" value="1"/>
</dbReference>
<organism evidence="2 3">
    <name type="scientific">Legionella dresdenensis</name>
    <dbReference type="NCBI Taxonomy" id="450200"/>
    <lineage>
        <taxon>Bacteria</taxon>
        <taxon>Pseudomonadati</taxon>
        <taxon>Pseudomonadota</taxon>
        <taxon>Gammaproteobacteria</taxon>
        <taxon>Legionellales</taxon>
        <taxon>Legionellaceae</taxon>
        <taxon>Legionella</taxon>
    </lineage>
</organism>
<evidence type="ECO:0000313" key="3">
    <source>
        <dbReference type="Proteomes" id="UP001595758"/>
    </source>
</evidence>
<feature type="signal peptide" evidence="1">
    <location>
        <begin position="1"/>
        <end position="28"/>
    </location>
</feature>
<dbReference type="EMBL" id="JBHSAB010000023">
    <property type="protein sequence ID" value="MFC3909318.1"/>
    <property type="molecule type" value="Genomic_DNA"/>
</dbReference>
<comment type="caution">
    <text evidence="2">The sequence shown here is derived from an EMBL/GenBank/DDBJ whole genome shotgun (WGS) entry which is preliminary data.</text>
</comment>
<name>A0ABV8CGD5_9GAMM</name>
<evidence type="ECO:0000256" key="1">
    <source>
        <dbReference type="SAM" id="SignalP"/>
    </source>
</evidence>
<keyword evidence="3" id="KW-1185">Reference proteome</keyword>
<dbReference type="InterPro" id="IPR036278">
    <property type="entry name" value="Sialidase_sf"/>
</dbReference>
<protein>
    <submittedName>
        <fullName evidence="2">WD40/YVTN/BNR-like repeat-containing protein</fullName>
    </submittedName>
</protein>
<reference evidence="3" key="1">
    <citation type="journal article" date="2019" name="Int. J. Syst. Evol. Microbiol.">
        <title>The Global Catalogue of Microorganisms (GCM) 10K type strain sequencing project: providing services to taxonomists for standard genome sequencing and annotation.</title>
        <authorList>
            <consortium name="The Broad Institute Genomics Platform"/>
            <consortium name="The Broad Institute Genome Sequencing Center for Infectious Disease"/>
            <person name="Wu L."/>
            <person name="Ma J."/>
        </authorList>
    </citation>
    <scope>NUCLEOTIDE SEQUENCE [LARGE SCALE GENOMIC DNA]</scope>
    <source>
        <strain evidence="3">CCUG 59858</strain>
    </source>
</reference>
<dbReference type="Proteomes" id="UP001595758">
    <property type="component" value="Unassembled WGS sequence"/>
</dbReference>
<feature type="chain" id="PRO_5047499854" evidence="1">
    <location>
        <begin position="29"/>
        <end position="388"/>
    </location>
</feature>